<keyword evidence="2 5" id="KW-0378">Hydrolase</keyword>
<accession>A0A0W0U0S9</accession>
<dbReference type="GO" id="GO:0050357">
    <property type="term" value="F:tropinesterase activity"/>
    <property type="evidence" value="ECO:0007669"/>
    <property type="project" value="UniProtKB-EC"/>
</dbReference>
<name>A0A0W0U0S9_9GAMM</name>
<dbReference type="AlphaFoldDB" id="A0A0W0U0S9"/>
<evidence type="ECO:0000256" key="2">
    <source>
        <dbReference type="ARBA" id="ARBA00022801"/>
    </source>
</evidence>
<keyword evidence="6" id="KW-1185">Reference proteome</keyword>
<dbReference type="EMBL" id="LNYB01000032">
    <property type="protein sequence ID" value="KTD01245.1"/>
    <property type="molecule type" value="Genomic_DNA"/>
</dbReference>
<dbReference type="STRING" id="453.Lfee_1184"/>
<evidence type="ECO:0000259" key="3">
    <source>
        <dbReference type="Pfam" id="PF00561"/>
    </source>
</evidence>
<sequence length="280" mass="31632">MKTFTVTIPGFTIAGKAWGNPERPPMLALHGWLDNANSFDLLAPYLEKEFYLLAIDLPGHGHSSHLPEGCYYHFSDGIFTCLQIIHALGFKHFHLLGHSMGACLASLIAGVAAEQVLSLILIEGLGPFSQPEQTCRKQLAQYINHLKGENKEAKPYQSLDLAAQARAKRGYLSLDYAKIICQRGVVKRKESFYWRHDRRLLNPTPLYMTEGQILSCLQGITARSLLILADNGFVFKDFDMQERIKAVKDLQINQMQGGHHIHMEQPDAIAQRLVEFYNIR</sequence>
<comment type="similarity">
    <text evidence="1">Belongs to the AB hydrolase superfamily.</text>
</comment>
<dbReference type="PANTHER" id="PTHR43798:SF14">
    <property type="entry name" value="SERINE HYDROLASE-LIKE PROTEIN DDB_G0286239"/>
    <property type="match status" value="1"/>
</dbReference>
<reference evidence="5 7" key="2">
    <citation type="submission" date="2018-06" db="EMBL/GenBank/DDBJ databases">
        <authorList>
            <consortium name="Pathogen Informatics"/>
            <person name="Doyle S."/>
        </authorList>
    </citation>
    <scope>NUCLEOTIDE SEQUENCE [LARGE SCALE GENOMIC DNA]</scope>
    <source>
        <strain evidence="5 7">NCTC12022</strain>
    </source>
</reference>
<dbReference type="InterPro" id="IPR029058">
    <property type="entry name" value="AB_hydrolase_fold"/>
</dbReference>
<organism evidence="4 6">
    <name type="scientific">Legionella feeleii</name>
    <dbReference type="NCBI Taxonomy" id="453"/>
    <lineage>
        <taxon>Bacteria</taxon>
        <taxon>Pseudomonadati</taxon>
        <taxon>Pseudomonadota</taxon>
        <taxon>Gammaproteobacteria</taxon>
        <taxon>Legionellales</taxon>
        <taxon>Legionellaceae</taxon>
        <taxon>Legionella</taxon>
    </lineage>
</organism>
<reference evidence="4 6" key="1">
    <citation type="submission" date="2015-11" db="EMBL/GenBank/DDBJ databases">
        <title>Genomic analysis of 38 Legionella species identifies large and diverse effector repertoires.</title>
        <authorList>
            <person name="Burstein D."/>
            <person name="Amaro F."/>
            <person name="Zusman T."/>
            <person name="Lifshitz Z."/>
            <person name="Cohen O."/>
            <person name="Gilbert J.A."/>
            <person name="Pupko T."/>
            <person name="Shuman H.A."/>
            <person name="Segal G."/>
        </authorList>
    </citation>
    <scope>NUCLEOTIDE SEQUENCE [LARGE SCALE GENOMIC DNA]</scope>
    <source>
        <strain evidence="4 6">WO-44C</strain>
    </source>
</reference>
<evidence type="ECO:0000313" key="5">
    <source>
        <dbReference type="EMBL" id="SPX60161.1"/>
    </source>
</evidence>
<dbReference type="PANTHER" id="PTHR43798">
    <property type="entry name" value="MONOACYLGLYCEROL LIPASE"/>
    <property type="match status" value="1"/>
</dbReference>
<dbReference type="PATRIC" id="fig|453.4.peg.1276"/>
<evidence type="ECO:0000256" key="1">
    <source>
        <dbReference type="ARBA" id="ARBA00008645"/>
    </source>
</evidence>
<proteinExistence type="inferred from homology"/>
<evidence type="ECO:0000313" key="6">
    <source>
        <dbReference type="Proteomes" id="UP000054698"/>
    </source>
</evidence>
<dbReference type="OrthoDB" id="149912at2"/>
<protein>
    <submittedName>
        <fullName evidence="4">Lipase A</fullName>
        <ecNumber evidence="5">3.1.1.10</ecNumber>
    </submittedName>
</protein>
<gene>
    <name evidence="4" type="ORF">Lfee_1184</name>
    <name evidence="5" type="ORF">NCTC12022_00877</name>
</gene>
<dbReference type="Gene3D" id="3.40.50.1820">
    <property type="entry name" value="alpha/beta hydrolase"/>
    <property type="match status" value="1"/>
</dbReference>
<dbReference type="Pfam" id="PF00561">
    <property type="entry name" value="Abhydrolase_1"/>
    <property type="match status" value="1"/>
</dbReference>
<evidence type="ECO:0000313" key="7">
    <source>
        <dbReference type="Proteomes" id="UP000251942"/>
    </source>
</evidence>
<dbReference type="Proteomes" id="UP000251942">
    <property type="component" value="Unassembled WGS sequence"/>
</dbReference>
<dbReference type="RefSeq" id="WP_058444859.1">
    <property type="nucleotide sequence ID" value="NZ_CAAAHT010000027.1"/>
</dbReference>
<dbReference type="GO" id="GO:0016020">
    <property type="term" value="C:membrane"/>
    <property type="evidence" value="ECO:0007669"/>
    <property type="project" value="TreeGrafter"/>
</dbReference>
<dbReference type="Proteomes" id="UP000054698">
    <property type="component" value="Unassembled WGS sequence"/>
</dbReference>
<dbReference type="InterPro" id="IPR000073">
    <property type="entry name" value="AB_hydrolase_1"/>
</dbReference>
<dbReference type="SUPFAM" id="SSF53474">
    <property type="entry name" value="alpha/beta-Hydrolases"/>
    <property type="match status" value="1"/>
</dbReference>
<evidence type="ECO:0000313" key="4">
    <source>
        <dbReference type="EMBL" id="KTD01245.1"/>
    </source>
</evidence>
<dbReference type="EC" id="3.1.1.10" evidence="5"/>
<dbReference type="InterPro" id="IPR050266">
    <property type="entry name" value="AB_hydrolase_sf"/>
</dbReference>
<dbReference type="EMBL" id="UASS01000007">
    <property type="protein sequence ID" value="SPX60161.1"/>
    <property type="molecule type" value="Genomic_DNA"/>
</dbReference>
<feature type="domain" description="AB hydrolase-1" evidence="3">
    <location>
        <begin position="24"/>
        <end position="265"/>
    </location>
</feature>